<evidence type="ECO:0000313" key="4">
    <source>
        <dbReference type="Proteomes" id="UP000008810"/>
    </source>
</evidence>
<evidence type="ECO:0000313" key="3">
    <source>
        <dbReference type="EnsemblPlants" id="PNT70748"/>
    </source>
</evidence>
<reference evidence="3" key="3">
    <citation type="submission" date="2018-08" db="UniProtKB">
        <authorList>
            <consortium name="EnsemblPlants"/>
        </authorList>
    </citation>
    <scope>IDENTIFICATION</scope>
    <source>
        <strain evidence="3">cv. Bd21</strain>
    </source>
</reference>
<dbReference type="EnsemblPlants" id="PNT70748">
    <property type="protein sequence ID" value="PNT70748"/>
    <property type="gene ID" value="BRADI_2g17162v3"/>
</dbReference>
<protein>
    <submittedName>
        <fullName evidence="2 3">Uncharacterized protein</fullName>
    </submittedName>
</protein>
<dbReference type="Gene3D" id="1.25.40.10">
    <property type="entry name" value="Tetratricopeptide repeat domain"/>
    <property type="match status" value="1"/>
</dbReference>
<proteinExistence type="predicted"/>
<reference evidence="2" key="2">
    <citation type="submission" date="2017-06" db="EMBL/GenBank/DDBJ databases">
        <title>WGS assembly of Brachypodium distachyon.</title>
        <authorList>
            <consortium name="The International Brachypodium Initiative"/>
            <person name="Lucas S."/>
            <person name="Harmon-Smith M."/>
            <person name="Lail K."/>
            <person name="Tice H."/>
            <person name="Grimwood J."/>
            <person name="Bruce D."/>
            <person name="Barry K."/>
            <person name="Shu S."/>
            <person name="Lindquist E."/>
            <person name="Wang M."/>
            <person name="Pitluck S."/>
            <person name="Vogel J.P."/>
            <person name="Garvin D.F."/>
            <person name="Mockler T.C."/>
            <person name="Schmutz J."/>
            <person name="Rokhsar D."/>
            <person name="Bevan M.W."/>
        </authorList>
    </citation>
    <scope>NUCLEOTIDE SEQUENCE</scope>
    <source>
        <strain evidence="2">Bd21</strain>
    </source>
</reference>
<organism evidence="2">
    <name type="scientific">Brachypodium distachyon</name>
    <name type="common">Purple false brome</name>
    <name type="synonym">Trachynia distachya</name>
    <dbReference type="NCBI Taxonomy" id="15368"/>
    <lineage>
        <taxon>Eukaryota</taxon>
        <taxon>Viridiplantae</taxon>
        <taxon>Streptophyta</taxon>
        <taxon>Embryophyta</taxon>
        <taxon>Tracheophyta</taxon>
        <taxon>Spermatophyta</taxon>
        <taxon>Magnoliopsida</taxon>
        <taxon>Liliopsida</taxon>
        <taxon>Poales</taxon>
        <taxon>Poaceae</taxon>
        <taxon>BOP clade</taxon>
        <taxon>Pooideae</taxon>
        <taxon>Stipodae</taxon>
        <taxon>Brachypodieae</taxon>
        <taxon>Brachypodium</taxon>
    </lineage>
</organism>
<dbReference type="InterPro" id="IPR011990">
    <property type="entry name" value="TPR-like_helical_dom_sf"/>
</dbReference>
<evidence type="ECO:0000256" key="1">
    <source>
        <dbReference type="SAM" id="MobiDB-lite"/>
    </source>
</evidence>
<name>A0A2K2D8Y0_BRADI</name>
<gene>
    <name evidence="2" type="ORF">BRADI_2g17162v3</name>
</gene>
<feature type="compositionally biased region" description="Low complexity" evidence="1">
    <location>
        <begin position="109"/>
        <end position="131"/>
    </location>
</feature>
<dbReference type="STRING" id="15368.A0A2K2D8Y0"/>
<dbReference type="InParanoid" id="A0A2K2D8Y0"/>
<dbReference type="AlphaFoldDB" id="A0A2K2D8Y0"/>
<accession>A0A2K2D8Y0</accession>
<dbReference type="EMBL" id="CM000881">
    <property type="protein sequence ID" value="PNT70748.1"/>
    <property type="molecule type" value="Genomic_DNA"/>
</dbReference>
<keyword evidence="4" id="KW-1185">Reference proteome</keyword>
<feature type="region of interest" description="Disordered" evidence="1">
    <location>
        <begin position="84"/>
        <end position="145"/>
    </location>
</feature>
<feature type="compositionally biased region" description="Basic and acidic residues" evidence="1">
    <location>
        <begin position="89"/>
        <end position="104"/>
    </location>
</feature>
<dbReference type="Gramene" id="PNT70748">
    <property type="protein sequence ID" value="PNT70748"/>
    <property type="gene ID" value="BRADI_2g17162v3"/>
</dbReference>
<dbReference type="OrthoDB" id="708777at2759"/>
<reference evidence="2 3" key="1">
    <citation type="journal article" date="2010" name="Nature">
        <title>Genome sequencing and analysis of the model grass Brachypodium distachyon.</title>
        <authorList>
            <consortium name="International Brachypodium Initiative"/>
        </authorList>
    </citation>
    <scope>NUCLEOTIDE SEQUENCE [LARGE SCALE GENOMIC DNA]</scope>
    <source>
        <strain evidence="2 3">Bd21</strain>
    </source>
</reference>
<sequence>MPLPIGLWLCCCREAPSCSYRFIIGWVFDVGHLYPFCHCRFALPASTVDRMALRYKKVGATYLRPVLPPPAAELGDFGGEPRSCSAGLDEGRSKGGERGPDLHRRTGRRAPPTTAKPEAATASTAEPASATLGSSSSHPPVGELQPQETSLCCSVAAHGYVKCRCPGDARRVFDRMPTWDHVASNAFVAGYARNGLAEAAMDGRLDAGGGRGAATLSCLSPCCPPAPTPKASDHGERCTLMVEIDLKFFSSSRCSLSLCVCVLFVGRGSARAFC</sequence>
<dbReference type="Proteomes" id="UP000008810">
    <property type="component" value="Chromosome 2"/>
</dbReference>
<evidence type="ECO:0000313" key="2">
    <source>
        <dbReference type="EMBL" id="PNT70748.1"/>
    </source>
</evidence>